<feature type="region of interest" description="Disordered" evidence="1">
    <location>
        <begin position="1"/>
        <end position="22"/>
    </location>
</feature>
<evidence type="ECO:0000256" key="2">
    <source>
        <dbReference type="SAM" id="Phobius"/>
    </source>
</evidence>
<gene>
    <name evidence="3" type="ORF">E8E13_010820</name>
</gene>
<evidence type="ECO:0000313" key="4">
    <source>
        <dbReference type="Proteomes" id="UP000801428"/>
    </source>
</evidence>
<keyword evidence="2" id="KW-1133">Transmembrane helix</keyword>
<dbReference type="Proteomes" id="UP000801428">
    <property type="component" value="Unassembled WGS sequence"/>
</dbReference>
<dbReference type="OrthoDB" id="5376804at2759"/>
<dbReference type="EMBL" id="SWKU01000005">
    <property type="protein sequence ID" value="KAF3006858.1"/>
    <property type="molecule type" value="Genomic_DNA"/>
</dbReference>
<keyword evidence="2" id="KW-0812">Transmembrane</keyword>
<keyword evidence="2" id="KW-0472">Membrane</keyword>
<protein>
    <submittedName>
        <fullName evidence="3">Uncharacterized protein</fullName>
    </submittedName>
</protein>
<dbReference type="InterPro" id="IPR021514">
    <property type="entry name" value="DUF3176"/>
</dbReference>
<dbReference type="Pfam" id="PF11374">
    <property type="entry name" value="DUF3176"/>
    <property type="match status" value="1"/>
</dbReference>
<keyword evidence="4" id="KW-1185">Reference proteome</keyword>
<name>A0A9P4THY9_CURKU</name>
<proteinExistence type="predicted"/>
<accession>A0A9P4THY9</accession>
<dbReference type="AlphaFoldDB" id="A0A9P4THY9"/>
<sequence length="670" mass="74280">MADHVHCPQPFPSHSSVDSARSVPEDAAELDITQRLENKLAEYNASNSVFKRWLFEIIAWAVSALCLCAIVTIYIVVKERPLADLGSILTLTNILGKVATAALIIPTTEALGQLKWNWFHTSNAIWDFEIFDKATRGPWGAAMLLYRTKGRSLASLGAIIILLLLAIDSFLQQTIDMPERWILQKSSGRLRRAIRYETSSSDVYSEGLPWAMGDPGTKQVTDQFFYSDGLKTVVVGNGTAPKIPISCPTSNCTWPIYETLAVCSQCADISDYLDFACINSTLDWTADLFGGYRTNSSYDTTTMCGFFLNVSSQAAPILMSGYLLDQETDSPGEILLVRALPLLTVYDKIPVVGNGSVHFSDVRNPISDVFIVSAVDGSADSVLRHERPVAQECVLSWCVKTLKSSYNSGTYREEEVATHTNTSKGEFPWDTHPFSISSTNGTSILLREGAEIHVNSTLKDDASTIFGLSNDTAYSIMMVFDDIFPSFYTSKSVQDEPWLRFWTWKDGPAYLRRLVHNPWQAPSNVTQHMDRMAAALSDMIRTVGDIETQLDGKAYTREVYVHVHWGWLTFPVVLLILSLAFLIATIRKTSADGPAGVWKTSAMPTLIYGLPKEAQTHLDPSASWDGRSKEAKIVRAKLSPRMGWRVSGQTFLKKPTLSHQQTPGAPPGWI</sequence>
<feature type="transmembrane region" description="Helical" evidence="2">
    <location>
        <begin position="57"/>
        <end position="77"/>
    </location>
</feature>
<reference evidence="3" key="1">
    <citation type="submission" date="2019-04" db="EMBL/GenBank/DDBJ databases">
        <title>Sequencing of skin fungus with MAO and IRED activity.</title>
        <authorList>
            <person name="Marsaioli A.J."/>
            <person name="Bonatto J.M.C."/>
            <person name="Reis Junior O."/>
        </authorList>
    </citation>
    <scope>NUCLEOTIDE SEQUENCE</scope>
    <source>
        <strain evidence="3">30M1</strain>
    </source>
</reference>
<dbReference type="PANTHER" id="PTHR35394">
    <property type="entry name" value="DUF3176 DOMAIN-CONTAINING PROTEIN"/>
    <property type="match status" value="1"/>
</dbReference>
<feature type="transmembrane region" description="Helical" evidence="2">
    <location>
        <begin position="153"/>
        <end position="171"/>
    </location>
</feature>
<evidence type="ECO:0000313" key="3">
    <source>
        <dbReference type="EMBL" id="KAF3006858.1"/>
    </source>
</evidence>
<comment type="caution">
    <text evidence="3">The sequence shown here is derived from an EMBL/GenBank/DDBJ whole genome shotgun (WGS) entry which is preliminary data.</text>
</comment>
<evidence type="ECO:0000256" key="1">
    <source>
        <dbReference type="SAM" id="MobiDB-lite"/>
    </source>
</evidence>
<feature type="transmembrane region" description="Helical" evidence="2">
    <location>
        <begin position="565"/>
        <end position="584"/>
    </location>
</feature>
<dbReference type="PANTHER" id="PTHR35394:SF5">
    <property type="entry name" value="DUF3176 DOMAIN-CONTAINING PROTEIN"/>
    <property type="match status" value="1"/>
</dbReference>
<organism evidence="3 4">
    <name type="scientific">Curvularia kusanoi</name>
    <name type="common">Cochliobolus kusanoi</name>
    <dbReference type="NCBI Taxonomy" id="90978"/>
    <lineage>
        <taxon>Eukaryota</taxon>
        <taxon>Fungi</taxon>
        <taxon>Dikarya</taxon>
        <taxon>Ascomycota</taxon>
        <taxon>Pezizomycotina</taxon>
        <taxon>Dothideomycetes</taxon>
        <taxon>Pleosporomycetidae</taxon>
        <taxon>Pleosporales</taxon>
        <taxon>Pleosporineae</taxon>
        <taxon>Pleosporaceae</taxon>
        <taxon>Curvularia</taxon>
    </lineage>
</organism>